<dbReference type="PANTHER" id="PTHR11136">
    <property type="entry name" value="FOLYLPOLYGLUTAMATE SYNTHASE-RELATED"/>
    <property type="match status" value="1"/>
</dbReference>
<protein>
    <recommendedName>
        <fullName evidence="9">Dihydrofolate synthase/folylpolyglutamate synthase</fullName>
        <ecNumber evidence="7">6.3.2.12</ecNumber>
        <ecNumber evidence="8">6.3.2.17</ecNumber>
    </recommendedName>
    <alternativeName>
        <fullName evidence="18">Folylpoly-gamma-glutamate synthetase-dihydrofolate synthetase</fullName>
    </alternativeName>
    <alternativeName>
        <fullName evidence="16">Folylpolyglutamate synthetase</fullName>
    </alternativeName>
    <alternativeName>
        <fullName evidence="17">Tetrahydrofolylpolyglutamate synthase</fullName>
    </alternativeName>
</protein>
<dbReference type="Gene3D" id="3.90.190.20">
    <property type="entry name" value="Mur ligase, C-terminal domain"/>
    <property type="match status" value="1"/>
</dbReference>
<feature type="domain" description="Mur ligase C-terminal" evidence="24">
    <location>
        <begin position="291"/>
        <end position="415"/>
    </location>
</feature>
<dbReference type="SUPFAM" id="SSF53623">
    <property type="entry name" value="MurD-like peptide ligases, catalytic domain"/>
    <property type="match status" value="1"/>
</dbReference>
<evidence type="ECO:0000256" key="20">
    <source>
        <dbReference type="ARBA" id="ARBA00047808"/>
    </source>
</evidence>
<keyword evidence="11" id="KW-0479">Metal-binding</keyword>
<evidence type="ECO:0000256" key="4">
    <source>
        <dbReference type="ARBA" id="ARBA00005150"/>
    </source>
</evidence>
<dbReference type="GO" id="GO:0005524">
    <property type="term" value="F:ATP binding"/>
    <property type="evidence" value="ECO:0007669"/>
    <property type="project" value="UniProtKB-KW"/>
</dbReference>
<dbReference type="UniPathway" id="UPA00077">
    <property type="reaction ID" value="UER00157"/>
</dbReference>
<reference evidence="26 27" key="1">
    <citation type="submission" date="2018-06" db="EMBL/GenBank/DDBJ databases">
        <title>Nitrincola tibetense sp. nov., isolated from Lake XuguoCo on Tibetan Plateau.</title>
        <authorList>
            <person name="Xing P."/>
        </authorList>
    </citation>
    <scope>NUCLEOTIDE SEQUENCE [LARGE SCALE GENOMIC DNA]</scope>
    <source>
        <strain evidence="27">xg18</strain>
    </source>
</reference>
<comment type="catalytic activity">
    <reaction evidence="20">
        <text>10-formyltetrahydrofolyl-(gamma-L-Glu)(n) + L-glutamate + ATP = 10-formyltetrahydrofolyl-(gamma-L-Glu)(n+1) + ADP + phosphate + H(+)</text>
        <dbReference type="Rhea" id="RHEA:51904"/>
        <dbReference type="Rhea" id="RHEA-COMP:13088"/>
        <dbReference type="Rhea" id="RHEA-COMP:14300"/>
        <dbReference type="ChEBI" id="CHEBI:15378"/>
        <dbReference type="ChEBI" id="CHEBI:29985"/>
        <dbReference type="ChEBI" id="CHEBI:30616"/>
        <dbReference type="ChEBI" id="CHEBI:43474"/>
        <dbReference type="ChEBI" id="CHEBI:134413"/>
        <dbReference type="ChEBI" id="CHEBI:456216"/>
        <dbReference type="EC" id="6.3.2.17"/>
    </reaction>
</comment>
<comment type="similarity">
    <text evidence="5 23">Belongs to the folylpolyglutamate synthase family.</text>
</comment>
<evidence type="ECO:0000256" key="22">
    <source>
        <dbReference type="ARBA" id="ARBA00049161"/>
    </source>
</evidence>
<dbReference type="Gene3D" id="3.40.1190.10">
    <property type="entry name" value="Mur-like, catalytic domain"/>
    <property type="match status" value="1"/>
</dbReference>
<evidence type="ECO:0000259" key="24">
    <source>
        <dbReference type="Pfam" id="PF02875"/>
    </source>
</evidence>
<dbReference type="GO" id="GO:0004326">
    <property type="term" value="F:tetrahydrofolylpolyglutamate synthase activity"/>
    <property type="evidence" value="ECO:0007669"/>
    <property type="project" value="UniProtKB-EC"/>
</dbReference>
<evidence type="ECO:0000256" key="18">
    <source>
        <dbReference type="ARBA" id="ARBA00032510"/>
    </source>
</evidence>
<dbReference type="RefSeq" id="WP_112160117.1">
    <property type="nucleotide sequence ID" value="NZ_QKRX01000013.1"/>
</dbReference>
<dbReference type="AlphaFoldDB" id="A0A364NIY0"/>
<evidence type="ECO:0000256" key="23">
    <source>
        <dbReference type="PIRNR" id="PIRNR001563"/>
    </source>
</evidence>
<dbReference type="NCBIfam" id="NF008101">
    <property type="entry name" value="PRK10846.1"/>
    <property type="match status" value="1"/>
</dbReference>
<evidence type="ECO:0000256" key="19">
    <source>
        <dbReference type="ARBA" id="ARBA00047493"/>
    </source>
</evidence>
<dbReference type="PIRSF" id="PIRSF001563">
    <property type="entry name" value="Folylpolyglu_synth"/>
    <property type="match status" value="1"/>
</dbReference>
<dbReference type="PANTHER" id="PTHR11136:SF0">
    <property type="entry name" value="DIHYDROFOLATE SYNTHETASE-RELATED"/>
    <property type="match status" value="1"/>
</dbReference>
<evidence type="ECO:0000256" key="8">
    <source>
        <dbReference type="ARBA" id="ARBA00013025"/>
    </source>
</evidence>
<evidence type="ECO:0000256" key="10">
    <source>
        <dbReference type="ARBA" id="ARBA00022598"/>
    </source>
</evidence>
<organism evidence="26 27">
    <name type="scientific">Nitrincola tibetensis</name>
    <dbReference type="NCBI Taxonomy" id="2219697"/>
    <lineage>
        <taxon>Bacteria</taxon>
        <taxon>Pseudomonadati</taxon>
        <taxon>Pseudomonadota</taxon>
        <taxon>Gammaproteobacteria</taxon>
        <taxon>Oceanospirillales</taxon>
        <taxon>Oceanospirillaceae</taxon>
        <taxon>Nitrincola</taxon>
    </lineage>
</organism>
<keyword evidence="14" id="KW-0460">Magnesium</keyword>
<evidence type="ECO:0000256" key="17">
    <source>
        <dbReference type="ARBA" id="ARBA00030592"/>
    </source>
</evidence>
<keyword evidence="27" id="KW-1185">Reference proteome</keyword>
<dbReference type="EC" id="6.3.2.12" evidence="7"/>
<sequence>MAGVGSSTWGLAQWLEYIESCHPGEIDLGLDRVSQVATKLEINLNKSFVFTVGGTNGKGTTTRLLESVFSAAGLVVATYTSPHFQHYNERIRLAGQDISDQDLCRCFAQIEAKRSDIPLTYFEYGTLAALLFFTQTAPDVAVLEVGLGGRLDAINIIDADISIVTTVSMDHMDWLGDTRDAIGFEKAGIFRSEKPAICGDLDPPQTLIDHAQSIGSHLYLRNVDFSIFEKDESWDWKGRNQQGETLEFFDLGMPSVPLQNAATAIQAILLSPFCVTEAHMRSGLSNASLTGRMQMLKLNQSQCILDVAHNPESAAYLNSALSKLPPKQTHIVLGMLADKDIGQVLQTFSLEVEHWHLVSLNTPRGATATQLQAFFKDYAPNHLDKITLYSDVSSALTYLAQQLSEQDRVVVAGSFYTVTDALTYLTSP</sequence>
<name>A0A364NIY0_9GAMM</name>
<evidence type="ECO:0000313" key="26">
    <source>
        <dbReference type="EMBL" id="RAU17013.1"/>
    </source>
</evidence>
<comment type="catalytic activity">
    <reaction evidence="21">
        <text>(6R)-5,10-methylenetetrahydrofolyl-(gamma-L-Glu)(n) + L-glutamate + ATP = (6R)-5,10-methylenetetrahydrofolyl-(gamma-L-Glu)(n+1) + ADP + phosphate + H(+)</text>
        <dbReference type="Rhea" id="RHEA:51912"/>
        <dbReference type="Rhea" id="RHEA-COMP:13257"/>
        <dbReference type="Rhea" id="RHEA-COMP:13258"/>
        <dbReference type="ChEBI" id="CHEBI:15378"/>
        <dbReference type="ChEBI" id="CHEBI:29985"/>
        <dbReference type="ChEBI" id="CHEBI:30616"/>
        <dbReference type="ChEBI" id="CHEBI:43474"/>
        <dbReference type="ChEBI" id="CHEBI:136572"/>
        <dbReference type="ChEBI" id="CHEBI:456216"/>
        <dbReference type="EC" id="6.3.2.17"/>
    </reaction>
</comment>
<dbReference type="GO" id="GO:0046872">
    <property type="term" value="F:metal ion binding"/>
    <property type="evidence" value="ECO:0007669"/>
    <property type="project" value="UniProtKB-KW"/>
</dbReference>
<evidence type="ECO:0000256" key="9">
    <source>
        <dbReference type="ARBA" id="ARBA00019357"/>
    </source>
</evidence>
<dbReference type="GO" id="GO:0005737">
    <property type="term" value="C:cytoplasm"/>
    <property type="evidence" value="ECO:0007669"/>
    <property type="project" value="TreeGrafter"/>
</dbReference>
<dbReference type="FunFam" id="3.40.1190.10:FF:000004">
    <property type="entry name" value="Dihydrofolate synthase/folylpolyglutamate synthase"/>
    <property type="match status" value="1"/>
</dbReference>
<dbReference type="Pfam" id="PF08245">
    <property type="entry name" value="Mur_ligase_M"/>
    <property type="match status" value="1"/>
</dbReference>
<comment type="pathway">
    <text evidence="3">Cofactor biosynthesis; tetrahydrofolate biosynthesis; 7,8-dihydrofolate from 2-amino-4-hydroxy-6-hydroxymethyl-7,8-dihydropteridine diphosphate and 4-aminobenzoate: step 2/2.</text>
</comment>
<evidence type="ECO:0000256" key="16">
    <source>
        <dbReference type="ARBA" id="ARBA00030048"/>
    </source>
</evidence>
<evidence type="ECO:0000256" key="2">
    <source>
        <dbReference type="ARBA" id="ARBA00002714"/>
    </source>
</evidence>
<dbReference type="EMBL" id="QKRX01000013">
    <property type="protein sequence ID" value="RAU17013.1"/>
    <property type="molecule type" value="Genomic_DNA"/>
</dbReference>
<accession>A0A364NIY0</accession>
<comment type="subunit">
    <text evidence="6">Monomer.</text>
</comment>
<evidence type="ECO:0000256" key="6">
    <source>
        <dbReference type="ARBA" id="ARBA00011245"/>
    </source>
</evidence>
<dbReference type="GO" id="GO:0008841">
    <property type="term" value="F:dihydrofolate synthase activity"/>
    <property type="evidence" value="ECO:0007669"/>
    <property type="project" value="UniProtKB-EC"/>
</dbReference>
<evidence type="ECO:0000259" key="25">
    <source>
        <dbReference type="Pfam" id="PF08245"/>
    </source>
</evidence>
<comment type="caution">
    <text evidence="26">The sequence shown here is derived from an EMBL/GenBank/DDBJ whole genome shotgun (WGS) entry which is preliminary data.</text>
</comment>
<gene>
    <name evidence="26" type="ORF">DN062_14995</name>
</gene>
<feature type="domain" description="Mur ligase central" evidence="25">
    <location>
        <begin position="52"/>
        <end position="199"/>
    </location>
</feature>
<dbReference type="SUPFAM" id="SSF53244">
    <property type="entry name" value="MurD-like peptide ligases, peptide-binding domain"/>
    <property type="match status" value="1"/>
</dbReference>
<dbReference type="InterPro" id="IPR036615">
    <property type="entry name" value="Mur_ligase_C_dom_sf"/>
</dbReference>
<evidence type="ECO:0000256" key="21">
    <source>
        <dbReference type="ARBA" id="ARBA00049035"/>
    </source>
</evidence>
<evidence type="ECO:0000256" key="5">
    <source>
        <dbReference type="ARBA" id="ARBA00008276"/>
    </source>
</evidence>
<proteinExistence type="inferred from homology"/>
<keyword evidence="15" id="KW-0289">Folate biosynthesis</keyword>
<dbReference type="InterPro" id="IPR013221">
    <property type="entry name" value="Mur_ligase_cen"/>
</dbReference>
<evidence type="ECO:0000256" key="12">
    <source>
        <dbReference type="ARBA" id="ARBA00022741"/>
    </source>
</evidence>
<dbReference type="Pfam" id="PF02875">
    <property type="entry name" value="Mur_ligase_C"/>
    <property type="match status" value="1"/>
</dbReference>
<dbReference type="NCBIfam" id="TIGR01499">
    <property type="entry name" value="folC"/>
    <property type="match status" value="1"/>
</dbReference>
<comment type="catalytic activity">
    <reaction evidence="19">
        <text>(6S)-5,6,7,8-tetrahydrofolyl-(gamma-L-Glu)(n) + L-glutamate + ATP = (6S)-5,6,7,8-tetrahydrofolyl-(gamma-L-Glu)(n+1) + ADP + phosphate + H(+)</text>
        <dbReference type="Rhea" id="RHEA:10580"/>
        <dbReference type="Rhea" id="RHEA-COMP:14738"/>
        <dbReference type="Rhea" id="RHEA-COMP:14740"/>
        <dbReference type="ChEBI" id="CHEBI:15378"/>
        <dbReference type="ChEBI" id="CHEBI:29985"/>
        <dbReference type="ChEBI" id="CHEBI:30616"/>
        <dbReference type="ChEBI" id="CHEBI:43474"/>
        <dbReference type="ChEBI" id="CHEBI:141005"/>
        <dbReference type="ChEBI" id="CHEBI:456216"/>
        <dbReference type="EC" id="6.3.2.17"/>
    </reaction>
</comment>
<dbReference type="InterPro" id="IPR004101">
    <property type="entry name" value="Mur_ligase_C"/>
</dbReference>
<evidence type="ECO:0000256" key="13">
    <source>
        <dbReference type="ARBA" id="ARBA00022840"/>
    </source>
</evidence>
<evidence type="ECO:0000256" key="7">
    <source>
        <dbReference type="ARBA" id="ARBA00013023"/>
    </source>
</evidence>
<keyword evidence="10 23" id="KW-0436">Ligase</keyword>
<comment type="cofactor">
    <cofactor evidence="1">
        <name>Mg(2+)</name>
        <dbReference type="ChEBI" id="CHEBI:18420"/>
    </cofactor>
</comment>
<comment type="pathway">
    <text evidence="4">Cofactor biosynthesis; tetrahydrofolylpolyglutamate biosynthesis.</text>
</comment>
<comment type="function">
    <text evidence="2">Functions in two distinct reactions of the de novo folate biosynthetic pathway. Catalyzes the addition of a glutamate residue to dihydropteroate (7,8-dihydropteroate or H2Pte) to form dihydrofolate (7,8-dihydrofolate monoglutamate or H2Pte-Glu). Also catalyzes successive additions of L-glutamate to tetrahydrofolate or 10-formyltetrahydrofolate or 5,10-methylenetetrahydrofolate, leading to folylpolyglutamate derivatives.</text>
</comment>
<comment type="catalytic activity">
    <reaction evidence="22">
        <text>7,8-dihydropteroate + L-glutamate + ATP = 7,8-dihydrofolate + ADP + phosphate + H(+)</text>
        <dbReference type="Rhea" id="RHEA:23584"/>
        <dbReference type="ChEBI" id="CHEBI:15378"/>
        <dbReference type="ChEBI" id="CHEBI:17839"/>
        <dbReference type="ChEBI" id="CHEBI:29985"/>
        <dbReference type="ChEBI" id="CHEBI:30616"/>
        <dbReference type="ChEBI" id="CHEBI:43474"/>
        <dbReference type="ChEBI" id="CHEBI:57451"/>
        <dbReference type="ChEBI" id="CHEBI:456216"/>
        <dbReference type="EC" id="6.3.2.12"/>
    </reaction>
</comment>
<evidence type="ECO:0000256" key="11">
    <source>
        <dbReference type="ARBA" id="ARBA00022723"/>
    </source>
</evidence>
<evidence type="ECO:0000256" key="3">
    <source>
        <dbReference type="ARBA" id="ARBA00004799"/>
    </source>
</evidence>
<evidence type="ECO:0000313" key="27">
    <source>
        <dbReference type="Proteomes" id="UP000250744"/>
    </source>
</evidence>
<dbReference type="InterPro" id="IPR036565">
    <property type="entry name" value="Mur-like_cat_sf"/>
</dbReference>
<dbReference type="Proteomes" id="UP000250744">
    <property type="component" value="Unassembled WGS sequence"/>
</dbReference>
<evidence type="ECO:0000256" key="14">
    <source>
        <dbReference type="ARBA" id="ARBA00022842"/>
    </source>
</evidence>
<keyword evidence="13 23" id="KW-0067">ATP-binding</keyword>
<dbReference type="GO" id="GO:0046656">
    <property type="term" value="P:folic acid biosynthetic process"/>
    <property type="evidence" value="ECO:0007669"/>
    <property type="project" value="UniProtKB-KW"/>
</dbReference>
<dbReference type="OrthoDB" id="9809356at2"/>
<dbReference type="InterPro" id="IPR001645">
    <property type="entry name" value="Folylpolyglutamate_synth"/>
</dbReference>
<evidence type="ECO:0000256" key="15">
    <source>
        <dbReference type="ARBA" id="ARBA00022909"/>
    </source>
</evidence>
<evidence type="ECO:0000256" key="1">
    <source>
        <dbReference type="ARBA" id="ARBA00001946"/>
    </source>
</evidence>
<dbReference type="GO" id="GO:0046654">
    <property type="term" value="P:tetrahydrofolate biosynthetic process"/>
    <property type="evidence" value="ECO:0007669"/>
    <property type="project" value="UniProtKB-UniPathway"/>
</dbReference>
<keyword evidence="12 23" id="KW-0547">Nucleotide-binding</keyword>
<dbReference type="EC" id="6.3.2.17" evidence="8"/>